<dbReference type="PROSITE" id="PS01040">
    <property type="entry name" value="SBP_BACTERIAL_5"/>
    <property type="match status" value="1"/>
</dbReference>
<evidence type="ECO:0000256" key="4">
    <source>
        <dbReference type="ARBA" id="ARBA00022729"/>
    </source>
</evidence>
<dbReference type="SUPFAM" id="SSF53850">
    <property type="entry name" value="Periplasmic binding protein-like II"/>
    <property type="match status" value="1"/>
</dbReference>
<evidence type="ECO:0000313" key="7">
    <source>
        <dbReference type="EMBL" id="KIS23371.1"/>
    </source>
</evidence>
<dbReference type="HOGENOM" id="CLU_017028_8_5_9"/>
<feature type="domain" description="Solute-binding protein family 5" evidence="6">
    <location>
        <begin position="82"/>
        <end position="441"/>
    </location>
</feature>
<dbReference type="CDD" id="cd08518">
    <property type="entry name" value="PBP2_NikA_DppA_OppA_like_19"/>
    <property type="match status" value="1"/>
</dbReference>
<comment type="subcellular location">
    <subcellularLocation>
        <location evidence="1">Cell membrane</location>
        <topology evidence="1">Lipid-anchor</topology>
    </subcellularLocation>
</comment>
<feature type="signal peptide" evidence="5">
    <location>
        <begin position="1"/>
        <end position="25"/>
    </location>
</feature>
<evidence type="ECO:0000256" key="1">
    <source>
        <dbReference type="ARBA" id="ARBA00004193"/>
    </source>
</evidence>
<dbReference type="Gene3D" id="3.90.76.10">
    <property type="entry name" value="Dipeptide-binding Protein, Domain 1"/>
    <property type="match status" value="1"/>
</dbReference>
<dbReference type="InterPro" id="IPR039424">
    <property type="entry name" value="SBP_5"/>
</dbReference>
<dbReference type="GO" id="GO:0015833">
    <property type="term" value="P:peptide transport"/>
    <property type="evidence" value="ECO:0007669"/>
    <property type="project" value="TreeGrafter"/>
</dbReference>
<keyword evidence="3" id="KW-0813">Transport</keyword>
<evidence type="ECO:0000256" key="3">
    <source>
        <dbReference type="ARBA" id="ARBA00022448"/>
    </source>
</evidence>
<dbReference type="GO" id="GO:1904680">
    <property type="term" value="F:peptide transmembrane transporter activity"/>
    <property type="evidence" value="ECO:0007669"/>
    <property type="project" value="TreeGrafter"/>
</dbReference>
<name>A0A0D1BX01_CLOBO</name>
<dbReference type="PANTHER" id="PTHR30290">
    <property type="entry name" value="PERIPLASMIC BINDING COMPONENT OF ABC TRANSPORTER"/>
    <property type="match status" value="1"/>
</dbReference>
<dbReference type="PATRIC" id="fig|1379739.3.peg.1764"/>
<dbReference type="InterPro" id="IPR030678">
    <property type="entry name" value="Peptide/Ni-bd"/>
</dbReference>
<comment type="similarity">
    <text evidence="2">Belongs to the bacterial solute-binding protein 5 family.</text>
</comment>
<accession>A0A0D1BX01</accession>
<dbReference type="EMBL" id="JXSU01000007">
    <property type="protein sequence ID" value="KIS23371.1"/>
    <property type="molecule type" value="Genomic_DNA"/>
</dbReference>
<feature type="chain" id="PRO_5038967511" evidence="5">
    <location>
        <begin position="26"/>
        <end position="529"/>
    </location>
</feature>
<dbReference type="PIRSF" id="PIRSF002741">
    <property type="entry name" value="MppA"/>
    <property type="match status" value="1"/>
</dbReference>
<dbReference type="RefSeq" id="WP_003486756.1">
    <property type="nucleotide sequence ID" value="NZ_JXSU01000007.1"/>
</dbReference>
<comment type="caution">
    <text evidence="7">The sequence shown here is derived from an EMBL/GenBank/DDBJ whole genome shotgun (WGS) entry which is preliminary data.</text>
</comment>
<dbReference type="GO" id="GO:0042597">
    <property type="term" value="C:periplasmic space"/>
    <property type="evidence" value="ECO:0007669"/>
    <property type="project" value="UniProtKB-ARBA"/>
</dbReference>
<dbReference type="InterPro" id="IPR023765">
    <property type="entry name" value="SBP_5_CS"/>
</dbReference>
<dbReference type="PROSITE" id="PS51257">
    <property type="entry name" value="PROKAR_LIPOPROTEIN"/>
    <property type="match status" value="1"/>
</dbReference>
<dbReference type="InterPro" id="IPR000914">
    <property type="entry name" value="SBP_5_dom"/>
</dbReference>
<dbReference type="Pfam" id="PF00496">
    <property type="entry name" value="SBP_bac_5"/>
    <property type="match status" value="1"/>
</dbReference>
<dbReference type="Gene3D" id="3.40.190.10">
    <property type="entry name" value="Periplasmic binding protein-like II"/>
    <property type="match status" value="1"/>
</dbReference>
<dbReference type="OrthoDB" id="9772924at2"/>
<protein>
    <submittedName>
        <fullName evidence="7">Peptide ABC transporter substrate-binding protein</fullName>
    </submittedName>
</protein>
<evidence type="ECO:0000259" key="6">
    <source>
        <dbReference type="Pfam" id="PF00496"/>
    </source>
</evidence>
<dbReference type="AlphaFoldDB" id="A0A0D1BX01"/>
<evidence type="ECO:0000313" key="8">
    <source>
        <dbReference type="Proteomes" id="UP000032250"/>
    </source>
</evidence>
<keyword evidence="4 5" id="KW-0732">Signal</keyword>
<dbReference type="Proteomes" id="UP000032250">
    <property type="component" value="Unassembled WGS sequence"/>
</dbReference>
<dbReference type="FunFam" id="3.10.105.10:FF:000006">
    <property type="entry name" value="Peptide ABC transporter substrate-binding protein"/>
    <property type="match status" value="1"/>
</dbReference>
<organism evidence="7 8">
    <name type="scientific">Clostridium botulinum B2 450</name>
    <dbReference type="NCBI Taxonomy" id="1379739"/>
    <lineage>
        <taxon>Bacteria</taxon>
        <taxon>Bacillati</taxon>
        <taxon>Bacillota</taxon>
        <taxon>Clostridia</taxon>
        <taxon>Eubacteriales</taxon>
        <taxon>Clostridiaceae</taxon>
        <taxon>Clostridium</taxon>
    </lineage>
</organism>
<evidence type="ECO:0000256" key="5">
    <source>
        <dbReference type="SAM" id="SignalP"/>
    </source>
</evidence>
<dbReference type="GO" id="GO:0043190">
    <property type="term" value="C:ATP-binding cassette (ABC) transporter complex"/>
    <property type="evidence" value="ECO:0007669"/>
    <property type="project" value="InterPro"/>
</dbReference>
<sequence>MKKMKSIKKATAMLLIALFTLPIIFTGCSSKKEQSEKDDKKGKTVVYGAEFEDEKLNPVLAPAYANDLIFRGLMRFDKDNKPQCDIAESYKKSTDGLTYDFKIKKGVKFHDGKELKAEDVVFTIKSIQDPKVNTEMKPEFEEVKDIKAEGDYKVKVTLAKSFPALLDKLTIGIVPKHALEGKDLNNAEFNQKPIGAGPFKFVKWEKGNNITLSKFEDYYDKDKTGNVEKFIFKFIPDYNVRAMQLETGEIDLAYVEPSQVGKLEKLEKIKIYNENTADYRCFMFNMRKELWKDVNVRKAFNYAVDRKGMVDGIIKGFGVEAYSPLQKNKFNNANVEKYTYDLEKANELLDKAGWKKGKDGIREKDGKKFEFTLTAPSTDEVRVKIANYLASQFKKIGVTAKVAALDWNAIKIDECEAFVLGWGSPYDADDHTYKLFHSSQIKNGNNFGAYSNPKVDKLLEQGRTTEDEGKRKEIYGELQEELANDPPYNFEIYVNAIYAVNKKVTGIKEKILGHHGAGFIWNAEEWKVQ</sequence>
<dbReference type="FunFam" id="3.90.76.10:FF:000004">
    <property type="entry name" value="Peptide ABC transporter substrate-binding protein"/>
    <property type="match status" value="1"/>
</dbReference>
<gene>
    <name evidence="7" type="ORF">N495_07135</name>
</gene>
<dbReference type="Gene3D" id="3.10.105.10">
    <property type="entry name" value="Dipeptide-binding Protein, Domain 3"/>
    <property type="match status" value="1"/>
</dbReference>
<proteinExistence type="inferred from homology"/>
<evidence type="ECO:0000256" key="2">
    <source>
        <dbReference type="ARBA" id="ARBA00005695"/>
    </source>
</evidence>
<dbReference type="PANTHER" id="PTHR30290:SF9">
    <property type="entry name" value="OLIGOPEPTIDE-BINDING PROTEIN APPA"/>
    <property type="match status" value="1"/>
</dbReference>
<reference evidence="7 8" key="1">
    <citation type="submission" date="2014-06" db="EMBL/GenBank/DDBJ databases">
        <title>Genome characterization of distinct group I Clostridium botulinum lineages.</title>
        <authorList>
            <person name="Giordani F."/>
            <person name="Anselmo A."/>
            <person name="Fillo S."/>
            <person name="Palozzi A.M."/>
            <person name="Fortunato A."/>
            <person name="Gentile B."/>
            <person name="Ciammaruconi A."/>
            <person name="Anniballi F."/>
            <person name="De Medici D."/>
            <person name="Lista F."/>
        </authorList>
    </citation>
    <scope>NUCLEOTIDE SEQUENCE [LARGE SCALE GENOMIC DNA]</scope>
    <source>
        <strain evidence="7 8">B2 450</strain>
    </source>
</reference>